<accession>A0A8H6KGA1</accession>
<evidence type="ECO:0000256" key="1">
    <source>
        <dbReference type="SAM" id="MobiDB-lite"/>
    </source>
</evidence>
<feature type="region of interest" description="Disordered" evidence="1">
    <location>
        <begin position="1"/>
        <end position="57"/>
    </location>
</feature>
<reference evidence="2" key="1">
    <citation type="journal article" date="2020" name="Phytopathology">
        <title>Genome Sequence Resources of Colletotrichum truncatum, C. plurivorum, C. musicola, and C. sojae: Four Species Pathogenic to Soybean (Glycine max).</title>
        <authorList>
            <person name="Rogerio F."/>
            <person name="Boufleur T.R."/>
            <person name="Ciampi-Guillardi M."/>
            <person name="Sukno S.A."/>
            <person name="Thon M.R."/>
            <person name="Massola Junior N.S."/>
            <person name="Baroncelli R."/>
        </authorList>
    </citation>
    <scope>NUCLEOTIDE SEQUENCE</scope>
    <source>
        <strain evidence="2">LFN00145</strain>
    </source>
</reference>
<protein>
    <submittedName>
        <fullName evidence="2">Uncharacterized protein</fullName>
    </submittedName>
</protein>
<evidence type="ECO:0000313" key="2">
    <source>
        <dbReference type="EMBL" id="KAF6830186.1"/>
    </source>
</evidence>
<organism evidence="2 3">
    <name type="scientific">Colletotrichum plurivorum</name>
    <dbReference type="NCBI Taxonomy" id="2175906"/>
    <lineage>
        <taxon>Eukaryota</taxon>
        <taxon>Fungi</taxon>
        <taxon>Dikarya</taxon>
        <taxon>Ascomycota</taxon>
        <taxon>Pezizomycotina</taxon>
        <taxon>Sordariomycetes</taxon>
        <taxon>Hypocreomycetidae</taxon>
        <taxon>Glomerellales</taxon>
        <taxon>Glomerellaceae</taxon>
        <taxon>Colletotrichum</taxon>
        <taxon>Colletotrichum orchidearum species complex</taxon>
    </lineage>
</organism>
<dbReference type="AlphaFoldDB" id="A0A8H6KGA1"/>
<dbReference type="Proteomes" id="UP000654918">
    <property type="component" value="Unassembled WGS sequence"/>
</dbReference>
<dbReference type="EMBL" id="WIGO01000097">
    <property type="protein sequence ID" value="KAF6830186.1"/>
    <property type="molecule type" value="Genomic_DNA"/>
</dbReference>
<sequence>MFASVQAPRNNGPGIGLAHTPRVMLGLPPAAGQSGGQEKPGNRFPVLPSAQRRKRELAPSARIVTALEVRYTVTAKTTP</sequence>
<proteinExistence type="predicted"/>
<name>A0A8H6KGA1_9PEZI</name>
<gene>
    <name evidence="2" type="ORF">CPLU01_07480</name>
</gene>
<keyword evidence="3" id="KW-1185">Reference proteome</keyword>
<comment type="caution">
    <text evidence="2">The sequence shown here is derived from an EMBL/GenBank/DDBJ whole genome shotgun (WGS) entry which is preliminary data.</text>
</comment>
<evidence type="ECO:0000313" key="3">
    <source>
        <dbReference type="Proteomes" id="UP000654918"/>
    </source>
</evidence>